<accession>A0A1H7B8C2</accession>
<sequence>MHPSFALSITPITILGLLFFFAGAVFSCYGQNGPVWKTGTDKFQITPKDPLWMAGYAHRDQPAQGTYSELWIKVLAFEDPEGNQSVLLTSDLLGFPKKMSETIRTAIFQKYGLSKSQVILNSSHTHSGPVLAAALFDIYPLNAQQRAEVETYSKQLEADIVESVGKALQRMQASRIYAGNGTARFQVNRRNNKESDIHLLTELKGPIDHAVPVIKVTDLQDRVTVVAFGYACHPTVLSSYFWSADFPGYAQEELEKNHPGAMALFFQGAAGDQNPLPRRTLPLAKQYGKELAAAVERVLEEEMQPLEPKLRYAYQEVDLALNDPMSPKTLEKMASNESGYMKQWAERMLFEQRQGIRPAATYPFPIQIWALGDQLLFSMGGEATIGYANRLKARYGIAAFVLSYSNDVMAYIPTETILREGGYEGYSSQMVYGLHNTWKPGLEEQILASFDQLAQQIDPTIRPTNP</sequence>
<name>A0A1H7B8C2_9BACT</name>
<evidence type="ECO:0000259" key="1">
    <source>
        <dbReference type="Pfam" id="PF04734"/>
    </source>
</evidence>
<dbReference type="Proteomes" id="UP000199403">
    <property type="component" value="Unassembled WGS sequence"/>
</dbReference>
<dbReference type="STRING" id="1416801.SAMN05192553_11042"/>
<dbReference type="AlphaFoldDB" id="A0A1H7B8C2"/>
<proteinExistence type="predicted"/>
<dbReference type="RefSeq" id="WP_092178293.1">
    <property type="nucleotide sequence ID" value="NZ_FNZH01000010.1"/>
</dbReference>
<evidence type="ECO:0000313" key="3">
    <source>
        <dbReference type="Proteomes" id="UP000199403"/>
    </source>
</evidence>
<protein>
    <submittedName>
        <fullName evidence="2">Neutral/alkaline non-lysosomal ceramidase, N-terminal</fullName>
    </submittedName>
</protein>
<gene>
    <name evidence="2" type="ORF">SAMN05192553_11042</name>
</gene>
<dbReference type="InterPro" id="IPR031329">
    <property type="entry name" value="NEUT/ALK_ceramidase_N"/>
</dbReference>
<organism evidence="2 3">
    <name type="scientific">Cyclobacterium xiamenense</name>
    <dbReference type="NCBI Taxonomy" id="1297121"/>
    <lineage>
        <taxon>Bacteria</taxon>
        <taxon>Pseudomonadati</taxon>
        <taxon>Bacteroidota</taxon>
        <taxon>Cytophagia</taxon>
        <taxon>Cytophagales</taxon>
        <taxon>Cyclobacteriaceae</taxon>
        <taxon>Cyclobacterium</taxon>
    </lineage>
</organism>
<keyword evidence="3" id="KW-1185">Reference proteome</keyword>
<dbReference type="EMBL" id="FNZH01000010">
    <property type="protein sequence ID" value="SEJ73396.1"/>
    <property type="molecule type" value="Genomic_DNA"/>
</dbReference>
<reference evidence="3" key="1">
    <citation type="submission" date="2016-10" db="EMBL/GenBank/DDBJ databases">
        <authorList>
            <person name="Varghese N."/>
            <person name="Submissions S."/>
        </authorList>
    </citation>
    <scope>NUCLEOTIDE SEQUENCE [LARGE SCALE GENOMIC DNA]</scope>
    <source>
        <strain evidence="3">IBRC-M 10761</strain>
    </source>
</reference>
<feature type="domain" description="Neutral/alkaline non-lysosomal ceramidase N-terminal" evidence="1">
    <location>
        <begin position="51"/>
        <end position="261"/>
    </location>
</feature>
<dbReference type="OrthoDB" id="2579961at2"/>
<evidence type="ECO:0000313" key="2">
    <source>
        <dbReference type="EMBL" id="SEJ73396.1"/>
    </source>
</evidence>
<dbReference type="Pfam" id="PF04734">
    <property type="entry name" value="Ceramidase_alk"/>
    <property type="match status" value="1"/>
</dbReference>